<feature type="domain" description="Protein Gp5 N-terminal OB-fold" evidence="5">
    <location>
        <begin position="33"/>
        <end position="170"/>
    </location>
</feature>
<dbReference type="Proteomes" id="UP000000330">
    <property type="component" value="Segment"/>
</dbReference>
<feature type="domain" description="Gp5/Type VI secretion system Vgr C-terminal trimerisation" evidence="6">
    <location>
        <begin position="478"/>
        <end position="544"/>
    </location>
</feature>
<dbReference type="CAZy" id="GH24">
    <property type="family name" value="Glycoside Hydrolase Family 24"/>
</dbReference>
<dbReference type="PANTHER" id="PTHR37406:SF1">
    <property type="entry name" value="T4-TYPE LYSOZYME 1-RELATED"/>
    <property type="match status" value="1"/>
</dbReference>
<dbReference type="RefSeq" id="YP_004300735.1">
    <property type="nucleotide sequence ID" value="NC_015250.1"/>
</dbReference>
<keyword evidence="3" id="KW-1226">Viral baseplate protein</keyword>
<keyword evidence="3" id="KW-1236">Degradation of host peptidoglycans during virus entry</keyword>
<feature type="active site" description="Proton donor" evidence="3">
    <location>
        <position position="182"/>
    </location>
</feature>
<dbReference type="SUPFAM" id="SSF53955">
    <property type="entry name" value="Lysozyme-like"/>
    <property type="match status" value="1"/>
</dbReference>
<keyword evidence="2 3" id="KW-0081">Bacteriolytic enzyme</keyword>
<dbReference type="GO" id="GO:0098003">
    <property type="term" value="P:viral tail assembly"/>
    <property type="evidence" value="ECO:0007669"/>
    <property type="project" value="UniProtKB-UniRule"/>
</dbReference>
<dbReference type="GO" id="GO:0003796">
    <property type="term" value="F:lysozyme activity"/>
    <property type="evidence" value="ECO:0007669"/>
    <property type="project" value="UniProtKB-UniRule"/>
</dbReference>
<keyword evidence="3" id="KW-1160">Virus entry into host cell</keyword>
<feature type="chain" id="PRO_5035349341" description="Baseplate central spike protein" evidence="3">
    <location>
        <begin position="1"/>
        <end position="584"/>
    </location>
</feature>
<evidence type="ECO:0000256" key="2">
    <source>
        <dbReference type="ARBA" id="ARBA00022638"/>
    </source>
</evidence>
<dbReference type="GO" id="GO:0098025">
    <property type="term" value="C:virus tail, baseplate"/>
    <property type="evidence" value="ECO:0007669"/>
    <property type="project" value="UniProtKB-UniRule"/>
</dbReference>
<sequence>MLMQHSNPEFFSGVVENRMDPNMAGRVQVRVMGVHPFSRIQGDIEGIPVEDLPWMSICMPATSASKNGVGSSNTGLLEGSHVFGLWLDKYKTNGIVLGSISGKMLVSPNPNEGFSDPTGQYSEGNDTNPLGIGTESGQGADANAIQDANLGTGLAPDGKPWDQQTPDNNPSMTMDTMLRRDEGVKNQLYWDKLGFPTIGIGHLILATKTRDSGQINAALSRQLGRSVSGSRPTISHDEIIRLFEDDLARIQKSMRKNKKIAAALASCNKSRQMALENMAFQLGVGGLANFSNSLALIAAQNWKAARASLMNSLWARQTPGRAQRVSLIILSGNLSSYGVKASTKTARGTLVAPVNNAESFLNNIPDNWDDIDWSAEIPDDDSLVMFTEPASSYKGEYPYVHVYQSESGHVQEFDDTPGNERYRIMHPTGTYTETAADGRKTDKVVGDQYNIVDGTRYESASNLKRSIAGDDTLYTVGNSKRTVGADSTLTIHGSRTEVIQGDWSINVQGSAKINVQGTADIGVQGNATTDVNGDYSLKVGGSLNWEVGGGVNWEVGGSVNQKMSALTQEMGGAYSITASRVDIQ</sequence>
<comment type="function">
    <molecule>Baseplate central spike protein</molecule>
    <text evidence="3">Baseplate central spike complex-associated lysozyme that is essential for the localized hydrolysis of bacterial cell wall, so that the tail tube, through which the phage DNA is ejected, can penetrate to the host inner membrane. The tail lysozyme complex at the tip of the tail tube penetrates through the outer membrane into the periplasm. This way, lysozyme domain is released and locally digests the peptidoglycan layer to make a hole to let the tube penetrate to the inner membrane. Involved in the tail assembly.</text>
</comment>
<dbReference type="EC" id="3.2.1.17" evidence="3"/>
<keyword evidence="3" id="KW-1171">Viral genome ejection through host cell envelope</keyword>
<dbReference type="InterPro" id="IPR001165">
    <property type="entry name" value="T4-type_lysozyme"/>
</dbReference>
<dbReference type="PRINTS" id="PR00684">
    <property type="entry name" value="T4LYSOZYME"/>
</dbReference>
<accession>D9I688</accession>
<organism evidence="7 8">
    <name type="scientific">Acinetobacter phage 133</name>
    <dbReference type="NCBI Taxonomy" id="2919552"/>
    <lineage>
        <taxon>Viruses</taxon>
        <taxon>Duplodnaviria</taxon>
        <taxon>Heunggongvirae</taxon>
        <taxon>Uroviricota</taxon>
        <taxon>Caudoviricetes</taxon>
        <taxon>Pantevenvirales</taxon>
        <taxon>Straboviridae</taxon>
        <taxon>Tevenvirinae</taxon>
        <taxon>Centumtrigintavirus</taxon>
        <taxon>Centumtrigintavirus cv133</taxon>
        <taxon>Acinetobacter virus 133</taxon>
    </lineage>
</organism>
<dbReference type="InterPro" id="IPR052619">
    <property type="entry name" value="Phage_lysozyme-like"/>
</dbReference>
<dbReference type="GO" id="GO:0098932">
    <property type="term" value="P:symbiont entry into host cell via disruption of host cell wall peptidoglycan"/>
    <property type="evidence" value="ECO:0007669"/>
    <property type="project" value="UniProtKB-UniRule"/>
</dbReference>
<reference evidence="7 8" key="1">
    <citation type="journal article" date="2010" name="Virol. J.">
        <title>Genomes of the T4-related bacteriophages as windows on microbial genome evolution.</title>
        <authorList>
            <person name="Petrov V.M."/>
            <person name="Ratnayaka S."/>
            <person name="Nolan J.M."/>
            <person name="Miller E.S."/>
            <person name="Karam J.D."/>
        </authorList>
    </citation>
    <scope>NUCLEOTIDE SEQUENCE [LARGE SCALE GENOMIC DNA]</scope>
    <source>
        <strain evidence="7">Acj133</strain>
    </source>
</reference>
<dbReference type="InterPro" id="IPR054030">
    <property type="entry name" value="Gp5_Vgr_C"/>
</dbReference>
<dbReference type="HAMAP" id="MF_04151">
    <property type="entry name" value="NEEDLE_T4"/>
    <property type="match status" value="1"/>
</dbReference>
<keyword evidence="3" id="KW-1235">Degradation of host cell envelope components during virus entry</keyword>
<evidence type="ECO:0000256" key="1">
    <source>
        <dbReference type="ARBA" id="ARBA00022529"/>
    </source>
</evidence>
<evidence type="ECO:0000313" key="8">
    <source>
        <dbReference type="Proteomes" id="UP000000330"/>
    </source>
</evidence>
<keyword evidence="3 4" id="KW-0378">Hydrolase</keyword>
<dbReference type="InterPro" id="IPR023346">
    <property type="entry name" value="Lysozyme-like_dom_sf"/>
</dbReference>
<dbReference type="GO" id="GO:0009253">
    <property type="term" value="P:peptidoglycan catabolic process"/>
    <property type="evidence" value="ECO:0007669"/>
    <property type="project" value="UniProtKB-UniRule"/>
</dbReference>
<dbReference type="GO" id="GO:0042742">
    <property type="term" value="P:defense response to bacterium"/>
    <property type="evidence" value="ECO:0007669"/>
    <property type="project" value="UniProtKB-KW"/>
</dbReference>
<keyword evidence="8" id="KW-1185">Reference proteome</keyword>
<dbReference type="Pfam" id="PF00959">
    <property type="entry name" value="Phage_lysozyme"/>
    <property type="match status" value="1"/>
</dbReference>
<dbReference type="Gene3D" id="1.10.530.40">
    <property type="match status" value="1"/>
</dbReference>
<dbReference type="CDD" id="cd00735">
    <property type="entry name" value="T4-like_lys"/>
    <property type="match status" value="1"/>
</dbReference>
<dbReference type="InterPro" id="IPR046397">
    <property type="entry name" value="NEEDLE_T4"/>
</dbReference>
<keyword evidence="3" id="KW-1245">Viral tail assembly</keyword>
<dbReference type="Gene3D" id="3.10.450.190">
    <property type="match status" value="1"/>
</dbReference>
<keyword evidence="3" id="KW-0426">Late protein</keyword>
<dbReference type="EMBL" id="HM114315">
    <property type="protein sequence ID" value="ADJ19469.1"/>
    <property type="molecule type" value="Genomic_DNA"/>
</dbReference>
<evidence type="ECO:0000259" key="6">
    <source>
        <dbReference type="Pfam" id="PF22178"/>
    </source>
</evidence>
<evidence type="ECO:0000256" key="3">
    <source>
        <dbReference type="HAMAP-Rule" id="MF_04151"/>
    </source>
</evidence>
<dbReference type="GeneID" id="10323141"/>
<keyword evidence="3" id="KW-0946">Virion</keyword>
<evidence type="ECO:0000313" key="7">
    <source>
        <dbReference type="EMBL" id="ADJ19469.1"/>
    </source>
</evidence>
<name>D9I688_9CAUD</name>
<gene>
    <name evidence="7" type="primary">5</name>
    <name evidence="7" type="ORF">Acj133p154</name>
</gene>
<dbReference type="GO" id="GO:0031640">
    <property type="term" value="P:killing of cells of another organism"/>
    <property type="evidence" value="ECO:0007669"/>
    <property type="project" value="UniProtKB-KW"/>
</dbReference>
<evidence type="ECO:0000256" key="4">
    <source>
        <dbReference type="RuleBase" id="RU003788"/>
    </source>
</evidence>
<dbReference type="InterPro" id="IPR002196">
    <property type="entry name" value="Glyco_hydro_24"/>
</dbReference>
<evidence type="ECO:0000259" key="5">
    <source>
        <dbReference type="Pfam" id="PF06714"/>
    </source>
</evidence>
<dbReference type="InterPro" id="IPR023347">
    <property type="entry name" value="Lysozyme_dom_sf"/>
</dbReference>
<comment type="similarity">
    <text evidence="3 4">Belongs to the glycosyl hydrolase 24 family.</text>
</comment>
<dbReference type="SUPFAM" id="SSF69255">
    <property type="entry name" value="gp5 N-terminal domain-like"/>
    <property type="match status" value="1"/>
</dbReference>
<dbReference type="GO" id="GO:0098994">
    <property type="term" value="P:symbiont entry into host cell via disruption of host cell envelope"/>
    <property type="evidence" value="ECO:0007669"/>
    <property type="project" value="UniProtKB-KW"/>
</dbReference>
<keyword evidence="1 3" id="KW-0929">Antimicrobial</keyword>
<comment type="catalytic activity">
    <reaction evidence="3 4">
        <text>Hydrolysis of (1-&gt;4)-beta-linkages between N-acetylmuramic acid and N-acetyl-D-glucosamine residues in a peptidoglycan and between N-acetyl-D-glucosamine residues in chitodextrins.</text>
        <dbReference type="EC" id="3.2.1.17"/>
    </reaction>
</comment>
<dbReference type="InterPro" id="IPR009590">
    <property type="entry name" value="Gp5_OB_N"/>
</dbReference>
<dbReference type="SUPFAM" id="SSF69349">
    <property type="entry name" value="Phage fibre proteins"/>
    <property type="match status" value="1"/>
</dbReference>
<keyword evidence="3" id="KW-1227">Viral tail protein</keyword>
<comment type="caution">
    <text evidence="3">Lacks conserved residue(s) required for the propagation of feature annotation.</text>
</comment>
<proteinExistence type="inferred from homology"/>
<dbReference type="KEGG" id="vg:10323141"/>
<keyword evidence="3 4" id="KW-0326">Glycosidase</keyword>
<dbReference type="Pfam" id="PF06714">
    <property type="entry name" value="Gp5_OB"/>
    <property type="match status" value="1"/>
</dbReference>
<keyword evidence="3" id="KW-1188">Viral release from host cell</keyword>
<dbReference type="GO" id="GO:0016998">
    <property type="term" value="P:cell wall macromolecule catabolic process"/>
    <property type="evidence" value="ECO:0007669"/>
    <property type="project" value="InterPro"/>
</dbReference>
<keyword evidence="3" id="KW-1162">Viral penetration into host cytoplasm</keyword>
<protein>
    <recommendedName>
        <fullName evidence="3">Baseplate central spike protein</fullName>
    </recommendedName>
    <alternativeName>
        <fullName evidence="3">Peptidoglycan hydrolase</fullName>
        <ecNumber evidence="3">3.2.1.17</ecNumber>
    </alternativeName>
</protein>
<dbReference type="Pfam" id="PF22178">
    <property type="entry name" value="Gp5_trimer_C"/>
    <property type="match status" value="1"/>
</dbReference>
<dbReference type="PANTHER" id="PTHR37406">
    <property type="entry name" value="T4-TYPE LYSOZYME 1-RELATED"/>
    <property type="match status" value="1"/>
</dbReference>
<feature type="active site" description="Nucleophile" evidence="3">
    <location>
        <position position="191"/>
    </location>
</feature>
<dbReference type="Gene3D" id="2.40.50.260">
    <property type="entry name" value="Nucleic acid-binding protein domain"/>
    <property type="match status" value="1"/>
</dbReference>